<dbReference type="OMA" id="DWSIEAG"/>
<proteinExistence type="inferred from homology"/>
<evidence type="ECO:0000256" key="6">
    <source>
        <dbReference type="ARBA" id="ARBA00022840"/>
    </source>
</evidence>
<dbReference type="PROSITE" id="PS50011">
    <property type="entry name" value="PROTEIN_KINASE_DOM"/>
    <property type="match status" value="1"/>
</dbReference>
<keyword evidence="4 7" id="KW-0547">Nucleotide-binding</keyword>
<dbReference type="PROSITE" id="PS00108">
    <property type="entry name" value="PROTEIN_KINASE_ST"/>
    <property type="match status" value="1"/>
</dbReference>
<reference evidence="11" key="1">
    <citation type="submission" date="2021-01" db="EMBL/GenBank/DDBJ databases">
        <authorList>
            <consortium name="Genoscope - CEA"/>
            <person name="William W."/>
        </authorList>
    </citation>
    <scope>NUCLEOTIDE SEQUENCE</scope>
</reference>
<dbReference type="OrthoDB" id="354826at2759"/>
<evidence type="ECO:0000259" key="10">
    <source>
        <dbReference type="PROSITE" id="PS51285"/>
    </source>
</evidence>
<dbReference type="InterPro" id="IPR000719">
    <property type="entry name" value="Prot_kinase_dom"/>
</dbReference>
<dbReference type="PANTHER" id="PTHR24356:SF374">
    <property type="entry name" value="PROTEIN KINASE DOMAIN-CONTAINING PROTEIN"/>
    <property type="match status" value="1"/>
</dbReference>
<dbReference type="GO" id="GO:0035556">
    <property type="term" value="P:intracellular signal transduction"/>
    <property type="evidence" value="ECO:0007669"/>
    <property type="project" value="TreeGrafter"/>
</dbReference>
<evidence type="ECO:0000256" key="7">
    <source>
        <dbReference type="PROSITE-ProRule" id="PRU10141"/>
    </source>
</evidence>
<evidence type="ECO:0000256" key="4">
    <source>
        <dbReference type="ARBA" id="ARBA00022741"/>
    </source>
</evidence>
<dbReference type="InterPro" id="IPR017441">
    <property type="entry name" value="Protein_kinase_ATP_BS"/>
</dbReference>
<sequence length="345" mass="40194">MGNCTIQSNEMQDESNLSSKNFEFLELLGQGSFGKVWKAQRKKNKELYAIKIMEKELILKKNNTRVVMNEKNILSQIRHPFLVNLIAAFQDKKRLYLALDLLSEGDLRSHLNYNKVFSEEQTKFFVACIIVALEYLHSQGIIHRDLKPENLVMDRKGYLRLTDFGLAAFWKPNNCQDMSGTLGYVAPEIILKQNYGIAADYFALGVITHECMFGKRPCTETDLNQMRDQMLTKQVKIKRSQLPVDWSIEAGDFINQLLQRKPENRLGALSPDEVKNHQWLRNFDWNKLQSKEMVSPYQPKKKFIPRTNNQQESTKQISSKIINDLQLQTQFKGYFFEAEQINKNL</sequence>
<keyword evidence="5" id="KW-0418">Kinase</keyword>
<dbReference type="EMBL" id="CAJJDP010000001">
    <property type="protein sequence ID" value="CAD8132209.1"/>
    <property type="molecule type" value="Genomic_DNA"/>
</dbReference>
<accession>A0A8S1RZN0</accession>
<protein>
    <recommendedName>
        <fullName evidence="1">non-specific serine/threonine protein kinase</fullName>
        <ecNumber evidence="1">2.7.11.1</ecNumber>
    </recommendedName>
</protein>
<evidence type="ECO:0000313" key="12">
    <source>
        <dbReference type="Proteomes" id="UP000683925"/>
    </source>
</evidence>
<evidence type="ECO:0000313" key="11">
    <source>
        <dbReference type="EMBL" id="CAD8132209.1"/>
    </source>
</evidence>
<dbReference type="PROSITE" id="PS51285">
    <property type="entry name" value="AGC_KINASE_CTER"/>
    <property type="match status" value="1"/>
</dbReference>
<dbReference type="InterPro" id="IPR050236">
    <property type="entry name" value="Ser_Thr_kinase_AGC"/>
</dbReference>
<evidence type="ECO:0000256" key="5">
    <source>
        <dbReference type="ARBA" id="ARBA00022777"/>
    </source>
</evidence>
<dbReference type="GO" id="GO:0004674">
    <property type="term" value="F:protein serine/threonine kinase activity"/>
    <property type="evidence" value="ECO:0007669"/>
    <property type="project" value="UniProtKB-KW"/>
</dbReference>
<feature type="domain" description="AGC-kinase C-terminal" evidence="10">
    <location>
        <begin position="281"/>
        <end position="345"/>
    </location>
</feature>
<feature type="binding site" evidence="7">
    <location>
        <position position="60"/>
    </location>
    <ligand>
        <name>ATP</name>
        <dbReference type="ChEBI" id="CHEBI:30616"/>
    </ligand>
</feature>
<comment type="similarity">
    <text evidence="8">Belongs to the protein kinase superfamily.</text>
</comment>
<keyword evidence="2 8" id="KW-0723">Serine/threonine-protein kinase</keyword>
<keyword evidence="6 7" id="KW-0067">ATP-binding</keyword>
<name>A0A8S1RZN0_PAROT</name>
<evidence type="ECO:0000259" key="9">
    <source>
        <dbReference type="PROSITE" id="PS50011"/>
    </source>
</evidence>
<dbReference type="SMART" id="SM00220">
    <property type="entry name" value="S_TKc"/>
    <property type="match status" value="1"/>
</dbReference>
<dbReference type="Proteomes" id="UP000683925">
    <property type="component" value="Unassembled WGS sequence"/>
</dbReference>
<dbReference type="GO" id="GO:0005524">
    <property type="term" value="F:ATP binding"/>
    <property type="evidence" value="ECO:0007669"/>
    <property type="project" value="UniProtKB-UniRule"/>
</dbReference>
<keyword evidence="12" id="KW-1185">Reference proteome</keyword>
<dbReference type="PANTHER" id="PTHR24356">
    <property type="entry name" value="SERINE/THREONINE-PROTEIN KINASE"/>
    <property type="match status" value="1"/>
</dbReference>
<gene>
    <name evidence="11" type="ORF">POCTA_138.1.T0030317</name>
</gene>
<comment type="caution">
    <text evidence="11">The sequence shown here is derived from an EMBL/GenBank/DDBJ whole genome shotgun (WGS) entry which is preliminary data.</text>
</comment>
<dbReference type="InterPro" id="IPR000961">
    <property type="entry name" value="AGC-kinase_C"/>
</dbReference>
<dbReference type="FunFam" id="1.10.510.10:FF:000454">
    <property type="entry name" value="Uncharacterized protein"/>
    <property type="match status" value="1"/>
</dbReference>
<evidence type="ECO:0000256" key="2">
    <source>
        <dbReference type="ARBA" id="ARBA00022527"/>
    </source>
</evidence>
<dbReference type="FunFam" id="3.30.200.20:FF:000819">
    <property type="entry name" value="Uncharacterized protein"/>
    <property type="match status" value="1"/>
</dbReference>
<evidence type="ECO:0000256" key="1">
    <source>
        <dbReference type="ARBA" id="ARBA00012513"/>
    </source>
</evidence>
<keyword evidence="3" id="KW-0808">Transferase</keyword>
<dbReference type="EC" id="2.7.11.1" evidence="1"/>
<feature type="domain" description="Protein kinase" evidence="9">
    <location>
        <begin position="22"/>
        <end position="280"/>
    </location>
</feature>
<evidence type="ECO:0000256" key="3">
    <source>
        <dbReference type="ARBA" id="ARBA00022679"/>
    </source>
</evidence>
<organism evidence="11 12">
    <name type="scientific">Paramecium octaurelia</name>
    <dbReference type="NCBI Taxonomy" id="43137"/>
    <lineage>
        <taxon>Eukaryota</taxon>
        <taxon>Sar</taxon>
        <taxon>Alveolata</taxon>
        <taxon>Ciliophora</taxon>
        <taxon>Intramacronucleata</taxon>
        <taxon>Oligohymenophorea</taxon>
        <taxon>Peniculida</taxon>
        <taxon>Parameciidae</taxon>
        <taxon>Paramecium</taxon>
    </lineage>
</organism>
<dbReference type="InterPro" id="IPR008271">
    <property type="entry name" value="Ser/Thr_kinase_AS"/>
</dbReference>
<evidence type="ECO:0000256" key="8">
    <source>
        <dbReference type="RuleBase" id="RU000304"/>
    </source>
</evidence>
<dbReference type="PROSITE" id="PS00107">
    <property type="entry name" value="PROTEIN_KINASE_ATP"/>
    <property type="match status" value="1"/>
</dbReference>
<dbReference type="AlphaFoldDB" id="A0A8S1RZN0"/>
<dbReference type="Pfam" id="PF00069">
    <property type="entry name" value="Pkinase"/>
    <property type="match status" value="1"/>
</dbReference>